<reference evidence="1" key="1">
    <citation type="submission" date="2023-06" db="EMBL/GenBank/DDBJ databases">
        <authorList>
            <consortium name="Lawrence Berkeley National Laboratory"/>
            <person name="Ahrendt S."/>
            <person name="Sahu N."/>
            <person name="Indic B."/>
            <person name="Wong-Bajracharya J."/>
            <person name="Merenyi Z."/>
            <person name="Ke H.-M."/>
            <person name="Monk M."/>
            <person name="Kocsube S."/>
            <person name="Drula E."/>
            <person name="Lipzen A."/>
            <person name="Balint B."/>
            <person name="Henrissat B."/>
            <person name="Andreopoulos B."/>
            <person name="Martin F.M."/>
            <person name="Harder C.B."/>
            <person name="Rigling D."/>
            <person name="Ford K.L."/>
            <person name="Foster G.D."/>
            <person name="Pangilinan J."/>
            <person name="Papanicolaou A."/>
            <person name="Barry K."/>
            <person name="LaButti K."/>
            <person name="Viragh M."/>
            <person name="Koriabine M."/>
            <person name="Yan M."/>
            <person name="Riley R."/>
            <person name="Champramary S."/>
            <person name="Plett K.L."/>
            <person name="Tsai I.J."/>
            <person name="Slot J."/>
            <person name="Sipos G."/>
            <person name="Plett J."/>
            <person name="Nagy L.G."/>
            <person name="Grigoriev I.V."/>
        </authorList>
    </citation>
    <scope>NUCLEOTIDE SEQUENCE</scope>
    <source>
        <strain evidence="1">FPL87.14</strain>
    </source>
</reference>
<proteinExistence type="predicted"/>
<name>A0AA39KBI0_9AGAR</name>
<dbReference type="Proteomes" id="UP001175226">
    <property type="component" value="Unassembled WGS sequence"/>
</dbReference>
<sequence length="496" mass="56424">MQTIPISTSTSGTWAVDKAVVEKWKDLEALLQCFRTVLEECFVSHRNIGYVSFPLPWKYSYHHAKRGQNTMAHAAMRSQDAFIIMAAKISYLLVITENSAHTGKSGNWVDLICSSWIVQQDVGLWEGNECQALRAGMFINVCMCNFVHFLHAYDRWHVPLWIDWGTLDMPYEASNSRVETHSPLPMSEVQGICRLGEEDTKSMDVNWKQRCGYRIFVSTSKSMVADNIDITTDRGGELKVTIEQQPGETWQCFFRRRDLEMDNILRVKSVHILQSCHASPSCAEKQYLYPHTGTSVFYWRHSSDGGSVCLRILPASIPIYWARYLPSQRWYSPFWDQWDLNSEFDTDSSQNVLNIGEIDDFCEDGKICRPSEGPEPGVKDHTAKEWDMVHNKIHPPVLDTVKLKSASDNLVWRRETNRIVPIAASVSNVLDTSHVTHDMPVLDAIITLITELLSPISSSLSTSAASLSSMPLFRIPEPQNIGRHAKETCFALQSWD</sequence>
<organism evidence="1 2">
    <name type="scientific">Armillaria borealis</name>
    <dbReference type="NCBI Taxonomy" id="47425"/>
    <lineage>
        <taxon>Eukaryota</taxon>
        <taxon>Fungi</taxon>
        <taxon>Dikarya</taxon>
        <taxon>Basidiomycota</taxon>
        <taxon>Agaricomycotina</taxon>
        <taxon>Agaricomycetes</taxon>
        <taxon>Agaricomycetidae</taxon>
        <taxon>Agaricales</taxon>
        <taxon>Marasmiineae</taxon>
        <taxon>Physalacriaceae</taxon>
        <taxon>Armillaria</taxon>
    </lineage>
</organism>
<evidence type="ECO:0000313" key="2">
    <source>
        <dbReference type="Proteomes" id="UP001175226"/>
    </source>
</evidence>
<comment type="caution">
    <text evidence="1">The sequence shown here is derived from an EMBL/GenBank/DDBJ whole genome shotgun (WGS) entry which is preliminary data.</text>
</comment>
<keyword evidence="2" id="KW-1185">Reference proteome</keyword>
<accession>A0AA39KBI0</accession>
<dbReference type="AlphaFoldDB" id="A0AA39KBI0"/>
<dbReference type="EMBL" id="JAUEPT010000001">
    <property type="protein sequence ID" value="KAK0456930.1"/>
    <property type="molecule type" value="Genomic_DNA"/>
</dbReference>
<evidence type="ECO:0000313" key="1">
    <source>
        <dbReference type="EMBL" id="KAK0456930.1"/>
    </source>
</evidence>
<protein>
    <submittedName>
        <fullName evidence="1">Uncharacterized protein</fullName>
    </submittedName>
</protein>
<gene>
    <name evidence="1" type="ORF">EV421DRAFT_1729454</name>
</gene>